<keyword evidence="1" id="KW-0732">Signal</keyword>
<organism evidence="2 3">
    <name type="scientific">Rubroshorea leprosula</name>
    <dbReference type="NCBI Taxonomy" id="152421"/>
    <lineage>
        <taxon>Eukaryota</taxon>
        <taxon>Viridiplantae</taxon>
        <taxon>Streptophyta</taxon>
        <taxon>Embryophyta</taxon>
        <taxon>Tracheophyta</taxon>
        <taxon>Spermatophyta</taxon>
        <taxon>Magnoliopsida</taxon>
        <taxon>eudicotyledons</taxon>
        <taxon>Gunneridae</taxon>
        <taxon>Pentapetalae</taxon>
        <taxon>rosids</taxon>
        <taxon>malvids</taxon>
        <taxon>Malvales</taxon>
        <taxon>Dipterocarpaceae</taxon>
        <taxon>Rubroshorea</taxon>
    </lineage>
</organism>
<sequence length="114" mass="12625">MQDARAITLNVMESLLLFVFAPQTGSKTCRWLAVSKLWQKKRIACEGEENENEITNAEATLLSIIGGKTSIGIENAQIELQKAGSSIQDLEEGLEIIFKQLIKARATILNILNH</sequence>
<evidence type="ECO:0000256" key="1">
    <source>
        <dbReference type="SAM" id="SignalP"/>
    </source>
</evidence>
<keyword evidence="3" id="KW-1185">Reference proteome</keyword>
<feature type="chain" id="PRO_5043316085" evidence="1">
    <location>
        <begin position="27"/>
        <end position="114"/>
    </location>
</feature>
<dbReference type="GO" id="GO:0048364">
    <property type="term" value="P:root development"/>
    <property type="evidence" value="ECO:0007669"/>
    <property type="project" value="InterPro"/>
</dbReference>
<feature type="signal peptide" evidence="1">
    <location>
        <begin position="1"/>
        <end position="26"/>
    </location>
</feature>
<dbReference type="GO" id="GO:0048367">
    <property type="term" value="P:shoot system development"/>
    <property type="evidence" value="ECO:0007669"/>
    <property type="project" value="InterPro"/>
</dbReference>
<dbReference type="PANTHER" id="PTHR33070">
    <property type="entry name" value="OS06G0725500 PROTEIN"/>
    <property type="match status" value="1"/>
</dbReference>
<dbReference type="Proteomes" id="UP001054252">
    <property type="component" value="Unassembled WGS sequence"/>
</dbReference>
<gene>
    <name evidence="2" type="ORF">SLEP1_g59439</name>
</gene>
<comment type="caution">
    <text evidence="2">The sequence shown here is derived from an EMBL/GenBank/DDBJ whole genome shotgun (WGS) entry which is preliminary data.</text>
</comment>
<reference evidence="2 3" key="1">
    <citation type="journal article" date="2021" name="Commun. Biol.">
        <title>The genome of Shorea leprosula (Dipterocarpaceae) highlights the ecological relevance of drought in aseasonal tropical rainforests.</title>
        <authorList>
            <person name="Ng K.K.S."/>
            <person name="Kobayashi M.J."/>
            <person name="Fawcett J.A."/>
            <person name="Hatakeyama M."/>
            <person name="Paape T."/>
            <person name="Ng C.H."/>
            <person name="Ang C.C."/>
            <person name="Tnah L.H."/>
            <person name="Lee C.T."/>
            <person name="Nishiyama T."/>
            <person name="Sese J."/>
            <person name="O'Brien M.J."/>
            <person name="Copetti D."/>
            <person name="Mohd Noor M.I."/>
            <person name="Ong R.C."/>
            <person name="Putra M."/>
            <person name="Sireger I.Z."/>
            <person name="Indrioko S."/>
            <person name="Kosugi Y."/>
            <person name="Izuno A."/>
            <person name="Isagi Y."/>
            <person name="Lee S.L."/>
            <person name="Shimizu K.K."/>
        </authorList>
    </citation>
    <scope>NUCLEOTIDE SEQUENCE [LARGE SCALE GENOMIC DNA]</scope>
    <source>
        <strain evidence="2">214</strain>
    </source>
</reference>
<name>A0AAV5MVK5_9ROSI</name>
<dbReference type="InterPro" id="IPR004320">
    <property type="entry name" value="BPS1_pln"/>
</dbReference>
<evidence type="ECO:0000313" key="3">
    <source>
        <dbReference type="Proteomes" id="UP001054252"/>
    </source>
</evidence>
<evidence type="ECO:0000313" key="2">
    <source>
        <dbReference type="EMBL" id="GKV52883.1"/>
    </source>
</evidence>
<dbReference type="AlphaFoldDB" id="A0AAV5MVK5"/>
<accession>A0AAV5MVK5</accession>
<proteinExistence type="predicted"/>
<dbReference type="PANTHER" id="PTHR33070:SF120">
    <property type="entry name" value="EXPRESSED PROTEIN"/>
    <property type="match status" value="1"/>
</dbReference>
<dbReference type="Pfam" id="PF03087">
    <property type="entry name" value="BPS1"/>
    <property type="match status" value="1"/>
</dbReference>
<dbReference type="EMBL" id="BPVZ01000903">
    <property type="protein sequence ID" value="GKV52883.1"/>
    <property type="molecule type" value="Genomic_DNA"/>
</dbReference>
<protein>
    <submittedName>
        <fullName evidence="2">Uncharacterized protein</fullName>
    </submittedName>
</protein>